<dbReference type="Proteomes" id="UP000054630">
    <property type="component" value="Unassembled WGS sequence"/>
</dbReference>
<proteinExistence type="predicted"/>
<feature type="region of interest" description="Disordered" evidence="1">
    <location>
        <begin position="46"/>
        <end position="67"/>
    </location>
</feature>
<feature type="non-terminal residue" evidence="2">
    <location>
        <position position="67"/>
    </location>
</feature>
<organism evidence="2 3">
    <name type="scientific">Trichinella nelsoni</name>
    <dbReference type="NCBI Taxonomy" id="6336"/>
    <lineage>
        <taxon>Eukaryota</taxon>
        <taxon>Metazoa</taxon>
        <taxon>Ecdysozoa</taxon>
        <taxon>Nematoda</taxon>
        <taxon>Enoplea</taxon>
        <taxon>Dorylaimia</taxon>
        <taxon>Trichinellida</taxon>
        <taxon>Trichinellidae</taxon>
        <taxon>Trichinella</taxon>
    </lineage>
</organism>
<comment type="caution">
    <text evidence="2">The sequence shown here is derived from an EMBL/GenBank/DDBJ whole genome shotgun (WGS) entry which is preliminary data.</text>
</comment>
<evidence type="ECO:0000313" key="3">
    <source>
        <dbReference type="Proteomes" id="UP000054630"/>
    </source>
</evidence>
<dbReference type="EMBL" id="JYDL01001933">
    <property type="protein sequence ID" value="KRX11551.1"/>
    <property type="molecule type" value="Genomic_DNA"/>
</dbReference>
<evidence type="ECO:0000256" key="1">
    <source>
        <dbReference type="SAM" id="MobiDB-lite"/>
    </source>
</evidence>
<reference evidence="2 3" key="1">
    <citation type="submission" date="2015-01" db="EMBL/GenBank/DDBJ databases">
        <title>Evolution of Trichinella species and genotypes.</title>
        <authorList>
            <person name="Korhonen P.K."/>
            <person name="Edoardo P."/>
            <person name="Giuseppe L.R."/>
            <person name="Gasser R.B."/>
        </authorList>
    </citation>
    <scope>NUCLEOTIDE SEQUENCE [LARGE SCALE GENOMIC DNA]</scope>
    <source>
        <strain evidence="2">ISS37</strain>
    </source>
</reference>
<sequence length="67" mass="7074">MLVLGVGFSPCLHHKGVIHTEAQNLIHTLGFQLVRFLNISRNMLQTASGGEGAGDTEEDDLLAGGEG</sequence>
<keyword evidence="3" id="KW-1185">Reference proteome</keyword>
<evidence type="ECO:0000313" key="2">
    <source>
        <dbReference type="EMBL" id="KRX11551.1"/>
    </source>
</evidence>
<dbReference type="AlphaFoldDB" id="A0A0V0RAN3"/>
<name>A0A0V0RAN3_9BILA</name>
<gene>
    <name evidence="2" type="ORF">T07_9554</name>
</gene>
<protein>
    <submittedName>
        <fullName evidence="2">Uncharacterized protein</fullName>
    </submittedName>
</protein>
<accession>A0A0V0RAN3</accession>